<gene>
    <name evidence="1" type="ORF">CPLFYP93_02319</name>
</gene>
<proteinExistence type="predicted"/>
<protein>
    <submittedName>
        <fullName evidence="1">Uncharacterized protein</fullName>
    </submittedName>
</protein>
<dbReference type="EMBL" id="CACRTV010000057">
    <property type="protein sequence ID" value="VYU45150.1"/>
    <property type="molecule type" value="Genomic_DNA"/>
</dbReference>
<evidence type="ECO:0000313" key="1">
    <source>
        <dbReference type="EMBL" id="VYU45150.1"/>
    </source>
</evidence>
<reference evidence="1" key="1">
    <citation type="submission" date="2019-11" db="EMBL/GenBank/DDBJ databases">
        <authorList>
            <person name="Feng L."/>
        </authorList>
    </citation>
    <scope>NUCLEOTIDE SEQUENCE</scope>
    <source>
        <strain evidence="1">CParaputrificumLFYP93</strain>
    </source>
</reference>
<dbReference type="AlphaFoldDB" id="A0A6N3EZD5"/>
<name>A0A6N3EZD5_9CLOT</name>
<organism evidence="1">
    <name type="scientific">Clostridium paraputrificum</name>
    <dbReference type="NCBI Taxonomy" id="29363"/>
    <lineage>
        <taxon>Bacteria</taxon>
        <taxon>Bacillati</taxon>
        <taxon>Bacillota</taxon>
        <taxon>Clostridia</taxon>
        <taxon>Eubacteriales</taxon>
        <taxon>Clostridiaceae</taxon>
        <taxon>Clostridium</taxon>
    </lineage>
</organism>
<sequence>MRTYIRSKVDLDRPIQLEKLSPWERITTSFRLKFTQSRLYQGMLDKELEKEKKIRLQRIDDLKSMLLTRIDTELRQKSDRVERITIQVARGFDDIIDDVITSVDFYSFELSKRYVNPDFLLSFPELPILLDVKRRS</sequence>
<accession>A0A6N3EZD5</accession>
<dbReference type="RefSeq" id="WP_156561689.1">
    <property type="nucleotide sequence ID" value="NZ_CACRTV010000057.1"/>
</dbReference>